<evidence type="ECO:0000256" key="5">
    <source>
        <dbReference type="ARBA" id="ARBA00023274"/>
    </source>
</evidence>
<keyword evidence="2 6" id="KW-0699">rRNA-binding</keyword>
<evidence type="ECO:0000313" key="10">
    <source>
        <dbReference type="Proteomes" id="UP000070175"/>
    </source>
</evidence>
<dbReference type="GO" id="GO:0006412">
    <property type="term" value="P:translation"/>
    <property type="evidence" value="ECO:0007669"/>
    <property type="project" value="UniProtKB-UniRule"/>
</dbReference>
<dbReference type="GO" id="GO:0003735">
    <property type="term" value="F:structural constituent of ribosome"/>
    <property type="evidence" value="ECO:0007669"/>
    <property type="project" value="InterPro"/>
</dbReference>
<feature type="region of interest" description="Disordered" evidence="8">
    <location>
        <begin position="1"/>
        <end position="36"/>
    </location>
</feature>
<dbReference type="SUPFAM" id="SSF53137">
    <property type="entry name" value="Translational machinery components"/>
    <property type="match status" value="1"/>
</dbReference>
<dbReference type="AlphaFoldDB" id="A0A133VR01"/>
<dbReference type="Proteomes" id="UP000070175">
    <property type="component" value="Unassembled WGS sequence"/>
</dbReference>
<dbReference type="GO" id="GO:1990904">
    <property type="term" value="C:ribonucleoprotein complex"/>
    <property type="evidence" value="ECO:0007669"/>
    <property type="project" value="UniProtKB-KW"/>
</dbReference>
<dbReference type="Pfam" id="PF00411">
    <property type="entry name" value="Ribosomal_S11"/>
    <property type="match status" value="1"/>
</dbReference>
<dbReference type="InterPro" id="IPR001971">
    <property type="entry name" value="Ribosomal_uS11"/>
</dbReference>
<name>A0A133VR01_9EURY</name>
<evidence type="ECO:0000313" key="9">
    <source>
        <dbReference type="EMBL" id="KXB08855.1"/>
    </source>
</evidence>
<dbReference type="InterPro" id="IPR019981">
    <property type="entry name" value="Ribosomal_uS11_bac-type"/>
</dbReference>
<dbReference type="PANTHER" id="PTHR11759">
    <property type="entry name" value="40S RIBOSOMAL PROTEIN S14/30S RIBOSOMAL PROTEIN S11"/>
    <property type="match status" value="1"/>
</dbReference>
<dbReference type="InterPro" id="IPR036967">
    <property type="entry name" value="Ribosomal_uS11_sf"/>
</dbReference>
<dbReference type="GO" id="GO:0005840">
    <property type="term" value="C:ribosome"/>
    <property type="evidence" value="ECO:0007669"/>
    <property type="project" value="UniProtKB-KW"/>
</dbReference>
<keyword evidence="4 6" id="KW-0689">Ribosomal protein</keyword>
<dbReference type="Gene3D" id="3.30.420.80">
    <property type="entry name" value="Ribosomal protein S11"/>
    <property type="match status" value="1"/>
</dbReference>
<dbReference type="EMBL" id="LHYJ01000001">
    <property type="protein sequence ID" value="KXB08855.1"/>
    <property type="molecule type" value="Genomic_DNA"/>
</dbReference>
<keyword evidence="5 6" id="KW-0687">Ribonucleoprotein</keyword>
<comment type="subunit">
    <text evidence="6">Part of the 30S ribosomal subunit.</text>
</comment>
<protein>
    <recommendedName>
        <fullName evidence="6">Small ribosomal subunit protein uS11</fullName>
    </recommendedName>
</protein>
<evidence type="ECO:0000256" key="3">
    <source>
        <dbReference type="ARBA" id="ARBA00022884"/>
    </source>
</evidence>
<proteinExistence type="inferred from homology"/>
<dbReference type="NCBIfam" id="TIGR03632">
    <property type="entry name" value="uS11_bact"/>
    <property type="match status" value="1"/>
</dbReference>
<dbReference type="PIRSF" id="PIRSF002131">
    <property type="entry name" value="Ribosomal_S11"/>
    <property type="match status" value="1"/>
</dbReference>
<dbReference type="GO" id="GO:0019843">
    <property type="term" value="F:rRNA binding"/>
    <property type="evidence" value="ECO:0007669"/>
    <property type="project" value="UniProtKB-UniRule"/>
</dbReference>
<evidence type="ECO:0000256" key="4">
    <source>
        <dbReference type="ARBA" id="ARBA00022980"/>
    </source>
</evidence>
<reference evidence="9 10" key="1">
    <citation type="journal article" date="2016" name="Sci. Rep.">
        <title>Metabolic traits of an uncultured archaeal lineage -MSBL1- from brine pools of the Red Sea.</title>
        <authorList>
            <person name="Mwirichia R."/>
            <person name="Alam I."/>
            <person name="Rashid M."/>
            <person name="Vinu M."/>
            <person name="Ba-Alawi W."/>
            <person name="Anthony Kamau A."/>
            <person name="Kamanda Ngugi D."/>
            <person name="Goker M."/>
            <person name="Klenk H.P."/>
            <person name="Bajic V."/>
            <person name="Stingl U."/>
        </authorList>
    </citation>
    <scope>NUCLEOTIDE SEQUENCE [LARGE SCALE GENOMIC DNA]</scope>
    <source>
        <strain evidence="9">SCGC-AAA382N08</strain>
    </source>
</reference>
<evidence type="ECO:0000256" key="6">
    <source>
        <dbReference type="HAMAP-Rule" id="MF_01310"/>
    </source>
</evidence>
<organism evidence="9 10">
    <name type="scientific">candidate division MSBL1 archaeon SCGC-AAA382N08</name>
    <dbReference type="NCBI Taxonomy" id="1698285"/>
    <lineage>
        <taxon>Archaea</taxon>
        <taxon>Methanobacteriati</taxon>
        <taxon>Methanobacteriota</taxon>
        <taxon>candidate division MSBL1</taxon>
    </lineage>
</organism>
<dbReference type="HAMAP" id="MF_01310">
    <property type="entry name" value="Ribosomal_uS11"/>
    <property type="match status" value="1"/>
</dbReference>
<evidence type="ECO:0000256" key="2">
    <source>
        <dbReference type="ARBA" id="ARBA00022730"/>
    </source>
</evidence>
<comment type="similarity">
    <text evidence="1 6 7">Belongs to the universal ribosomal protein uS11 family.</text>
</comment>
<evidence type="ECO:0000256" key="1">
    <source>
        <dbReference type="ARBA" id="ARBA00006194"/>
    </source>
</evidence>
<evidence type="ECO:0000256" key="8">
    <source>
        <dbReference type="SAM" id="MobiDB-lite"/>
    </source>
</evidence>
<feature type="compositionally biased region" description="Basic and acidic residues" evidence="8">
    <location>
        <begin position="1"/>
        <end position="25"/>
    </location>
</feature>
<gene>
    <name evidence="6" type="primary">rps11</name>
    <name evidence="9" type="ORF">AKJ56_00130</name>
</gene>
<sequence length="150" mass="16140">MGKKKVVEKSKEEQLKEKEQVDQALEKGAQADTSRNVRKGRVYVASTYNNTTLTLTDDSGDVLTWSSAGKLGFSGTKKGTSYAATRVGEVIAEAIKELNLKQVKVLVKGIGSGRESAVRSLASNGVNITSVKDVTPIPHNGCRPPKPRRV</sequence>
<dbReference type="PATRIC" id="fig|1698285.3.peg.26"/>
<accession>A0A133VR01</accession>
<dbReference type="NCBIfam" id="NF003698">
    <property type="entry name" value="PRK05309.1"/>
    <property type="match status" value="1"/>
</dbReference>
<comment type="caution">
    <text evidence="9">The sequence shown here is derived from an EMBL/GenBank/DDBJ whole genome shotgun (WGS) entry which is preliminary data.</text>
</comment>
<keyword evidence="3 6" id="KW-0694">RNA-binding</keyword>
<keyword evidence="10" id="KW-1185">Reference proteome</keyword>
<dbReference type="InterPro" id="IPR018102">
    <property type="entry name" value="Ribosomal_uS11_CS"/>
</dbReference>
<comment type="function">
    <text evidence="6">Located on the platform of the 30S subunit.</text>
</comment>
<evidence type="ECO:0000256" key="7">
    <source>
        <dbReference type="RuleBase" id="RU003629"/>
    </source>
</evidence>
<dbReference type="PROSITE" id="PS00054">
    <property type="entry name" value="RIBOSOMAL_S11"/>
    <property type="match status" value="1"/>
</dbReference>